<dbReference type="STRING" id="1121390.SAMN02746041_01367"/>
<evidence type="ECO:0000259" key="8">
    <source>
        <dbReference type="PROSITE" id="PS50045"/>
    </source>
</evidence>
<evidence type="ECO:0000259" key="9">
    <source>
        <dbReference type="PROSITE" id="PS50113"/>
    </source>
</evidence>
<dbReference type="CDD" id="cd00009">
    <property type="entry name" value="AAA"/>
    <property type="match status" value="1"/>
</dbReference>
<dbReference type="InterPro" id="IPR030828">
    <property type="entry name" value="HTH_TyrR"/>
</dbReference>
<feature type="domain" description="PAC" evidence="9">
    <location>
        <begin position="16"/>
        <end position="66"/>
    </location>
</feature>
<dbReference type="Pfam" id="PF00158">
    <property type="entry name" value="Sigma54_activat"/>
    <property type="match status" value="1"/>
</dbReference>
<evidence type="ECO:0000256" key="4">
    <source>
        <dbReference type="ARBA" id="ARBA00023015"/>
    </source>
</evidence>
<dbReference type="GO" id="GO:0003677">
    <property type="term" value="F:DNA binding"/>
    <property type="evidence" value="ECO:0007669"/>
    <property type="project" value="UniProtKB-KW"/>
</dbReference>
<keyword evidence="11" id="KW-1185">Reference proteome</keyword>
<keyword evidence="4" id="KW-0805">Transcription regulation</keyword>
<dbReference type="InterPro" id="IPR025943">
    <property type="entry name" value="Sigma_54_int_dom_ATP-bd_2"/>
</dbReference>
<dbReference type="InterPro" id="IPR000700">
    <property type="entry name" value="PAS-assoc_C"/>
</dbReference>
<dbReference type="InterPro" id="IPR002078">
    <property type="entry name" value="Sigma_54_int"/>
</dbReference>
<dbReference type="FunFam" id="3.40.50.300:FF:000006">
    <property type="entry name" value="DNA-binding transcriptional regulator NtrC"/>
    <property type="match status" value="1"/>
</dbReference>
<protein>
    <recommendedName>
        <fullName evidence="7">HTH-type transcriptional regulatory protein TyrR</fullName>
    </recommendedName>
</protein>
<keyword evidence="1" id="KW-0547">Nucleotide-binding</keyword>
<accession>A0A1W1XDV4</accession>
<dbReference type="PANTHER" id="PTHR32071">
    <property type="entry name" value="TRANSCRIPTIONAL REGULATORY PROTEIN"/>
    <property type="match status" value="1"/>
</dbReference>
<dbReference type="EMBL" id="FWXF01000005">
    <property type="protein sequence ID" value="SMC22073.1"/>
    <property type="molecule type" value="Genomic_DNA"/>
</dbReference>
<evidence type="ECO:0000256" key="5">
    <source>
        <dbReference type="ARBA" id="ARBA00023125"/>
    </source>
</evidence>
<evidence type="ECO:0000256" key="6">
    <source>
        <dbReference type="ARBA" id="ARBA00023163"/>
    </source>
</evidence>
<evidence type="ECO:0000256" key="3">
    <source>
        <dbReference type="ARBA" id="ARBA00022840"/>
    </source>
</evidence>
<proteinExistence type="predicted"/>
<dbReference type="GO" id="GO:0006355">
    <property type="term" value="P:regulation of DNA-templated transcription"/>
    <property type="evidence" value="ECO:0007669"/>
    <property type="project" value="InterPro"/>
</dbReference>
<dbReference type="SMART" id="SM00382">
    <property type="entry name" value="AAA"/>
    <property type="match status" value="1"/>
</dbReference>
<gene>
    <name evidence="10" type="ORF">SAMN02746041_01367</name>
</gene>
<dbReference type="PROSITE" id="PS50045">
    <property type="entry name" value="SIGMA54_INTERACT_4"/>
    <property type="match status" value="1"/>
</dbReference>
<dbReference type="SUPFAM" id="SSF46689">
    <property type="entry name" value="Homeodomain-like"/>
    <property type="match status" value="1"/>
</dbReference>
<dbReference type="PROSITE" id="PS00675">
    <property type="entry name" value="SIGMA54_INTERACT_1"/>
    <property type="match status" value="1"/>
</dbReference>
<dbReference type="PROSITE" id="PS00676">
    <property type="entry name" value="SIGMA54_INTERACT_2"/>
    <property type="match status" value="1"/>
</dbReference>
<dbReference type="InterPro" id="IPR025944">
    <property type="entry name" value="Sigma_54_int_dom_CS"/>
</dbReference>
<dbReference type="Gene3D" id="1.10.8.60">
    <property type="match status" value="1"/>
</dbReference>
<evidence type="ECO:0000256" key="2">
    <source>
        <dbReference type="ARBA" id="ARBA00022797"/>
    </source>
</evidence>
<dbReference type="InterPro" id="IPR058031">
    <property type="entry name" value="AAA_lid_NorR"/>
</dbReference>
<name>A0A1W1XDV4_9BACT</name>
<dbReference type="GO" id="GO:0005524">
    <property type="term" value="F:ATP binding"/>
    <property type="evidence" value="ECO:0007669"/>
    <property type="project" value="UniProtKB-KW"/>
</dbReference>
<dbReference type="AlphaFoldDB" id="A0A1W1XDV4"/>
<evidence type="ECO:0000256" key="1">
    <source>
        <dbReference type="ARBA" id="ARBA00022741"/>
    </source>
</evidence>
<dbReference type="InterPro" id="IPR009057">
    <property type="entry name" value="Homeodomain-like_sf"/>
</dbReference>
<dbReference type="Pfam" id="PF18024">
    <property type="entry name" value="HTH_50"/>
    <property type="match status" value="1"/>
</dbReference>
<dbReference type="SUPFAM" id="SSF52540">
    <property type="entry name" value="P-loop containing nucleoside triphosphate hydrolases"/>
    <property type="match status" value="1"/>
</dbReference>
<evidence type="ECO:0000313" key="10">
    <source>
        <dbReference type="EMBL" id="SMC22073.1"/>
    </source>
</evidence>
<dbReference type="InterPro" id="IPR003593">
    <property type="entry name" value="AAA+_ATPase"/>
</dbReference>
<dbReference type="Gene3D" id="3.30.450.20">
    <property type="entry name" value="PAS domain"/>
    <property type="match status" value="1"/>
</dbReference>
<dbReference type="Proteomes" id="UP000192783">
    <property type="component" value="Unassembled WGS sequence"/>
</dbReference>
<keyword evidence="2" id="KW-0058">Aromatic hydrocarbons catabolism</keyword>
<dbReference type="InterPro" id="IPR025662">
    <property type="entry name" value="Sigma_54_int_dom_ATP-bd_1"/>
</dbReference>
<evidence type="ECO:0000313" key="11">
    <source>
        <dbReference type="Proteomes" id="UP000192783"/>
    </source>
</evidence>
<dbReference type="PANTHER" id="PTHR32071:SF117">
    <property type="entry name" value="PTS-DEPENDENT DIHYDROXYACETONE KINASE OPERON REGULATORY PROTEIN-RELATED"/>
    <property type="match status" value="1"/>
</dbReference>
<evidence type="ECO:0000256" key="7">
    <source>
        <dbReference type="ARBA" id="ARBA00029500"/>
    </source>
</evidence>
<reference evidence="10 11" key="1">
    <citation type="submission" date="2017-04" db="EMBL/GenBank/DDBJ databases">
        <authorList>
            <person name="Afonso C.L."/>
            <person name="Miller P.J."/>
            <person name="Scott M.A."/>
            <person name="Spackman E."/>
            <person name="Goraichik I."/>
            <person name="Dimitrov K.M."/>
            <person name="Suarez D.L."/>
            <person name="Swayne D.E."/>
        </authorList>
    </citation>
    <scope>NUCLEOTIDE SEQUENCE [LARGE SCALE GENOMIC DNA]</scope>
    <source>
        <strain evidence="10 11">DSM 13146</strain>
    </source>
</reference>
<keyword evidence="5" id="KW-0238">DNA-binding</keyword>
<dbReference type="PROSITE" id="PS50113">
    <property type="entry name" value="PAC"/>
    <property type="match status" value="1"/>
</dbReference>
<dbReference type="InterPro" id="IPR027417">
    <property type="entry name" value="P-loop_NTPase"/>
</dbReference>
<sequence>MGVFDAIVNPDVVRTGKKVTRVQNINGRSVVLQGHPVFDDNGQVELVVTFVRDITTFHRMKEEIAAQKSLIQQYQRQVSSLNPEEVFLDEGMVAVSRESLEMLHQLDSIAPTEASVLILGETGVGKDIVARRLHRKSHRSTKPFIKVDCTTIPESLVESELFGYESGAFSGAKAKGKRGLFEDANGGTIFLDEIGELSPHLQSKLLRVLQDQEIMRVGSTKAIPIDVRILAATNRDLEKSVAEGTFRSDLYYRLKVVVLHVLPLRERKDDILSLVKVFLHRFNAKYGKQLRLTGKAENALFKYSWPGNIRELENMIHGLVLASKKPLICCADLPTEVGGDQGCVAFSSGDFLSEIGSRPLKEIMRRLERAVIEEALTLYGSVSKAAEALQINRTTIFRKTRRNHDG</sequence>
<dbReference type="PROSITE" id="PS00688">
    <property type="entry name" value="SIGMA54_INTERACT_3"/>
    <property type="match status" value="1"/>
</dbReference>
<keyword evidence="3" id="KW-0067">ATP-binding</keyword>
<dbReference type="Pfam" id="PF25601">
    <property type="entry name" value="AAA_lid_14"/>
    <property type="match status" value="1"/>
</dbReference>
<feature type="domain" description="Sigma-54 factor interaction" evidence="8">
    <location>
        <begin position="92"/>
        <end position="321"/>
    </location>
</feature>
<organism evidence="10 11">
    <name type="scientific">Desulfacinum hydrothermale DSM 13146</name>
    <dbReference type="NCBI Taxonomy" id="1121390"/>
    <lineage>
        <taxon>Bacteria</taxon>
        <taxon>Pseudomonadati</taxon>
        <taxon>Thermodesulfobacteriota</taxon>
        <taxon>Syntrophobacteria</taxon>
        <taxon>Syntrophobacterales</taxon>
        <taxon>Syntrophobacteraceae</taxon>
        <taxon>Desulfacinum</taxon>
    </lineage>
</organism>
<dbReference type="Gene3D" id="1.10.10.60">
    <property type="entry name" value="Homeodomain-like"/>
    <property type="match status" value="1"/>
</dbReference>
<dbReference type="Gene3D" id="3.40.50.300">
    <property type="entry name" value="P-loop containing nucleotide triphosphate hydrolases"/>
    <property type="match status" value="1"/>
</dbReference>
<keyword evidence="6" id="KW-0804">Transcription</keyword>